<dbReference type="PANTHER" id="PTHR43318:SF1">
    <property type="entry name" value="POLYSACCHARIDE BIOSYNTHESIS PROTEIN EPSC-RELATED"/>
    <property type="match status" value="1"/>
</dbReference>
<feature type="transmembrane region" description="Helical" evidence="3">
    <location>
        <begin position="52"/>
        <end position="74"/>
    </location>
</feature>
<evidence type="ECO:0000256" key="2">
    <source>
        <dbReference type="SAM" id="MobiDB-lite"/>
    </source>
</evidence>
<name>A0A1F6T5J4_9PROT</name>
<proteinExistence type="inferred from homology"/>
<dbReference type="InterPro" id="IPR003869">
    <property type="entry name" value="Polysac_CapD-like"/>
</dbReference>
<dbReference type="InterPro" id="IPR036291">
    <property type="entry name" value="NAD(P)-bd_dom_sf"/>
</dbReference>
<comment type="similarity">
    <text evidence="1">Belongs to the polysaccharide synthase family.</text>
</comment>
<organism evidence="5 6">
    <name type="scientific">Candidatus Muproteobacteria bacterium RBG_16_62_13</name>
    <dbReference type="NCBI Taxonomy" id="1817756"/>
    <lineage>
        <taxon>Bacteria</taxon>
        <taxon>Pseudomonadati</taxon>
        <taxon>Pseudomonadota</taxon>
        <taxon>Candidatus Muproteobacteria</taxon>
    </lineage>
</organism>
<dbReference type="SUPFAM" id="SSF51735">
    <property type="entry name" value="NAD(P)-binding Rossmann-fold domains"/>
    <property type="match status" value="2"/>
</dbReference>
<dbReference type="AlphaFoldDB" id="A0A1F6T5J4"/>
<evidence type="ECO:0000259" key="4">
    <source>
        <dbReference type="Pfam" id="PF02719"/>
    </source>
</evidence>
<feature type="transmembrane region" description="Helical" evidence="3">
    <location>
        <begin position="21"/>
        <end position="40"/>
    </location>
</feature>
<feature type="transmembrane region" description="Helical" evidence="3">
    <location>
        <begin position="95"/>
        <end position="113"/>
    </location>
</feature>
<reference evidence="5 6" key="1">
    <citation type="journal article" date="2016" name="Nat. Commun.">
        <title>Thousands of microbial genomes shed light on interconnected biogeochemical processes in an aquifer system.</title>
        <authorList>
            <person name="Anantharaman K."/>
            <person name="Brown C.T."/>
            <person name="Hug L.A."/>
            <person name="Sharon I."/>
            <person name="Castelle C.J."/>
            <person name="Probst A.J."/>
            <person name="Thomas B.C."/>
            <person name="Singh A."/>
            <person name="Wilkins M.J."/>
            <person name="Karaoz U."/>
            <person name="Brodie E.L."/>
            <person name="Williams K.H."/>
            <person name="Hubbard S.S."/>
            <person name="Banfield J.F."/>
        </authorList>
    </citation>
    <scope>NUCLEOTIDE SEQUENCE [LARGE SCALE GENOMIC DNA]</scope>
</reference>
<evidence type="ECO:0000256" key="3">
    <source>
        <dbReference type="SAM" id="Phobius"/>
    </source>
</evidence>
<keyword evidence="3" id="KW-0812">Transmembrane</keyword>
<feature type="region of interest" description="Disordered" evidence="2">
    <location>
        <begin position="623"/>
        <end position="645"/>
    </location>
</feature>
<dbReference type="InterPro" id="IPR051203">
    <property type="entry name" value="Polysaccharide_Synthase-Rel"/>
</dbReference>
<evidence type="ECO:0000313" key="6">
    <source>
        <dbReference type="Proteomes" id="UP000178379"/>
    </source>
</evidence>
<comment type="caution">
    <text evidence="5">The sequence shown here is derived from an EMBL/GenBank/DDBJ whole genome shotgun (WGS) entry which is preliminary data.</text>
</comment>
<protein>
    <submittedName>
        <fullName evidence="5">Multidrug MFS transporter</fullName>
    </submittedName>
</protein>
<keyword evidence="3" id="KW-1133">Transmembrane helix</keyword>
<dbReference type="Proteomes" id="UP000178379">
    <property type="component" value="Unassembled WGS sequence"/>
</dbReference>
<dbReference type="CDD" id="cd05237">
    <property type="entry name" value="UDP_invert_4-6DH_SDR_e"/>
    <property type="match status" value="1"/>
</dbReference>
<dbReference type="Gene3D" id="3.40.50.720">
    <property type="entry name" value="NAD(P)-binding Rossmann-like Domain"/>
    <property type="match status" value="2"/>
</dbReference>
<evidence type="ECO:0000313" key="5">
    <source>
        <dbReference type="EMBL" id="OGI40403.1"/>
    </source>
</evidence>
<sequence>MDEHQKQAGSFFGWGRNRRRWLAFAHDLMMIPAAWLGAYWARFNLEQVPSDIWQSAVAMLPVVLLLQGAAFWYFGLYRGIWRFASIPDLVRIVKAVATGVVVSAVVIFLWTRLEGVPRSVFVLDAVLLGLLLGGPRMLYRWLKDRHLYLRDGKRALIVGAGQAGEMLARDMLRNPESPYQPVAFVDDEAGKRGMDMHGLRVYGPCENIPDLASELEADLVLIALPSANSRALRRIVEICEKANLPFRALPPMQDLVSGQVSVKQLRDVRIEDLLGREKVTLDWDSIHRGLTGHTVMVTGGGGSIGSELCRQVARLGPSRLVILDASEYNLYRIDLELRRDFPQLNLLACLADVSDADEIERLMRTHRPSVVFHAAAYKHVPLLEHQARAAVANNVFGTRIVAEKASAHGCEIFVLISTDKAVNPANVMGTSKRIAEICCQDLDTRSNTRFVTVRFGNVLGSAGSVVPLFQEQIAKGGPVTVTHPDITRYFMTIPEACQLILQASVIGEGGEIFVLDMGDPVKIAYLAEQLIRLSGRKPGEDIEIVYTGLRPGEKLYEELFHDAEHLAETRHPKIHLARSREVTPEAVERAMNELHSAVDTANETAILSIFSQLVPEYCRNTEAPVSSKGATVHSLSNARNAKRDS</sequence>
<dbReference type="Pfam" id="PF02719">
    <property type="entry name" value="Polysacc_synt_2"/>
    <property type="match status" value="1"/>
</dbReference>
<dbReference type="STRING" id="1817756.A2140_05265"/>
<dbReference type="Pfam" id="PF13727">
    <property type="entry name" value="CoA_binding_3"/>
    <property type="match status" value="1"/>
</dbReference>
<gene>
    <name evidence="5" type="ORF">A2140_05265</name>
</gene>
<keyword evidence="3" id="KW-0472">Membrane</keyword>
<feature type="domain" description="Polysaccharide biosynthesis protein CapD-like" evidence="4">
    <location>
        <begin position="295"/>
        <end position="577"/>
    </location>
</feature>
<dbReference type="EMBL" id="MFSQ01000053">
    <property type="protein sequence ID" value="OGI40403.1"/>
    <property type="molecule type" value="Genomic_DNA"/>
</dbReference>
<evidence type="ECO:0000256" key="1">
    <source>
        <dbReference type="ARBA" id="ARBA00007430"/>
    </source>
</evidence>
<dbReference type="PANTHER" id="PTHR43318">
    <property type="entry name" value="UDP-N-ACETYLGLUCOSAMINE 4,6-DEHYDRATASE"/>
    <property type="match status" value="1"/>
</dbReference>
<accession>A0A1F6T5J4</accession>